<dbReference type="Proteomes" id="UP001153050">
    <property type="component" value="Unassembled WGS sequence"/>
</dbReference>
<evidence type="ECO:0000313" key="1">
    <source>
        <dbReference type="EMBL" id="CAH2407054.1"/>
    </source>
</evidence>
<protein>
    <submittedName>
        <fullName evidence="1">Uncharacterized protein</fullName>
    </submittedName>
</protein>
<comment type="caution">
    <text evidence="1">The sequence shown here is derived from an EMBL/GenBank/DDBJ whole genome shotgun (WGS) entry which is preliminary data.</text>
</comment>
<evidence type="ECO:0000313" key="2">
    <source>
        <dbReference type="Proteomes" id="UP001153050"/>
    </source>
</evidence>
<keyword evidence="2" id="KW-1185">Reference proteome</keyword>
<gene>
    <name evidence="1" type="ORF">MES5069_550115</name>
</gene>
<organism evidence="1 2">
    <name type="scientific">Mesorhizobium escarrei</name>
    <dbReference type="NCBI Taxonomy" id="666018"/>
    <lineage>
        <taxon>Bacteria</taxon>
        <taxon>Pseudomonadati</taxon>
        <taxon>Pseudomonadota</taxon>
        <taxon>Alphaproteobacteria</taxon>
        <taxon>Hyphomicrobiales</taxon>
        <taxon>Phyllobacteriaceae</taxon>
        <taxon>Mesorhizobium</taxon>
    </lineage>
</organism>
<dbReference type="EMBL" id="CAKXZT010000152">
    <property type="protein sequence ID" value="CAH2407054.1"/>
    <property type="molecule type" value="Genomic_DNA"/>
</dbReference>
<reference evidence="1 2" key="1">
    <citation type="submission" date="2022-03" db="EMBL/GenBank/DDBJ databases">
        <authorList>
            <person name="Brunel B."/>
        </authorList>
    </citation>
    <scope>NUCLEOTIDE SEQUENCE [LARGE SCALE GENOMIC DNA]</scope>
    <source>
        <strain evidence="1">STM5069sample</strain>
    </source>
</reference>
<sequence length="225" mass="25132">MSESKLDTIYKVLSDWTDFETADALVHGYFAGDRTAQEVQRFRARQIPFKKLSDEVVPAMKYLREIGFKGSLRFPFDNSTPDCWIRTNDGEVRGIEVTLAKARERVALAKELNETGSGRGYLGLSDEAPQKEFEAKLAGKRAMYTTEAALSSIGAAIKSCLSKKTHSRYAGFDLVIDAPLRTLPADRWKLIEPDLSAAAEPTTFHRVYVVGNSELRSGFYIKVLP</sequence>
<dbReference type="RefSeq" id="WP_254021050.1">
    <property type="nucleotide sequence ID" value="NZ_CAKXZT010000152.1"/>
</dbReference>
<name>A0ABM9ECM6_9HYPH</name>
<accession>A0ABM9ECM6</accession>
<proteinExistence type="predicted"/>